<name>A0ABY8G3H0_9GAMM</name>
<dbReference type="EMBL" id="CP114280">
    <property type="protein sequence ID" value="WFN54499.1"/>
    <property type="molecule type" value="Genomic_DNA"/>
</dbReference>
<sequence length="228" mass="24950">MKTIIAGAVLLASLPCLAAQSDYDMAMCRDGYFPDYPGQYARAKIKASEGNKAYFYDDDTDKGCPANQALCQQKAYLIEGDSVLVAQERDGWSCVWYQGKKSTFVGWLQSGLVEKQATAAPVFRDWLGTWRNGENVITLAQGNNGTLRIKGRAYWRGGMSSSGEEIVHMGSLSQTARPASDKLEWGTPAKEFECAGVMRITSGHLIVADNNECGGMNVSFSGVYRLQK</sequence>
<feature type="signal peptide" evidence="1">
    <location>
        <begin position="1"/>
        <end position="18"/>
    </location>
</feature>
<dbReference type="Proteomes" id="UP001219630">
    <property type="component" value="Chromosome"/>
</dbReference>
<evidence type="ECO:0000256" key="1">
    <source>
        <dbReference type="SAM" id="SignalP"/>
    </source>
</evidence>
<accession>A0ABY8G3H0</accession>
<evidence type="ECO:0000313" key="2">
    <source>
        <dbReference type="EMBL" id="WFN54499.1"/>
    </source>
</evidence>
<protein>
    <submittedName>
        <fullName evidence="2">Uncharacterized protein</fullName>
    </submittedName>
</protein>
<gene>
    <name evidence="2" type="ORF">O1Q98_12485</name>
</gene>
<reference evidence="2 3" key="1">
    <citation type="submission" date="2022-12" db="EMBL/GenBank/DDBJ databases">
        <title>Complete genome sequencing of Dickeya lacustris type strain LMG30899.</title>
        <authorList>
            <person name="Dobhal S."/>
            <person name="Arizala D."/>
            <person name="Arif M."/>
        </authorList>
    </citation>
    <scope>NUCLEOTIDE SEQUENCE [LARGE SCALE GENOMIC DNA]</scope>
    <source>
        <strain evidence="2 3">LMG30899</strain>
    </source>
</reference>
<keyword evidence="1" id="KW-0732">Signal</keyword>
<evidence type="ECO:0000313" key="3">
    <source>
        <dbReference type="Proteomes" id="UP001219630"/>
    </source>
</evidence>
<proteinExistence type="predicted"/>
<organism evidence="2 3">
    <name type="scientific">Dickeya lacustris</name>
    <dbReference type="NCBI Taxonomy" id="2259638"/>
    <lineage>
        <taxon>Bacteria</taxon>
        <taxon>Pseudomonadati</taxon>
        <taxon>Pseudomonadota</taxon>
        <taxon>Gammaproteobacteria</taxon>
        <taxon>Enterobacterales</taxon>
        <taxon>Pectobacteriaceae</taxon>
        <taxon>Dickeya</taxon>
    </lineage>
</organism>
<feature type="chain" id="PRO_5045937254" evidence="1">
    <location>
        <begin position="19"/>
        <end position="228"/>
    </location>
</feature>
<keyword evidence="3" id="KW-1185">Reference proteome</keyword>
<dbReference type="RefSeq" id="WP_125257876.1">
    <property type="nucleotide sequence ID" value="NZ_CP114280.1"/>
</dbReference>